<dbReference type="InterPro" id="IPR043993">
    <property type="entry name" value="T4SS_pilin"/>
</dbReference>
<feature type="transmembrane region" description="Helical" evidence="1">
    <location>
        <begin position="191"/>
        <end position="212"/>
    </location>
</feature>
<protein>
    <submittedName>
        <fullName evidence="3">Uncharacterized protein</fullName>
    </submittedName>
</protein>
<dbReference type="AlphaFoldDB" id="A0A1F8B640"/>
<dbReference type="Proteomes" id="UP000179018">
    <property type="component" value="Unassembled WGS sequence"/>
</dbReference>
<organism evidence="3 4">
    <name type="scientific">Candidatus Woesebacteria bacterium RIFCSPLOWO2_01_FULL_39_10</name>
    <dbReference type="NCBI Taxonomy" id="1802516"/>
    <lineage>
        <taxon>Bacteria</taxon>
        <taxon>Candidatus Woeseibacteriota</taxon>
    </lineage>
</organism>
<keyword evidence="2" id="KW-0732">Signal</keyword>
<dbReference type="EMBL" id="MGHC01000026">
    <property type="protein sequence ID" value="OGM59169.1"/>
    <property type="molecule type" value="Genomic_DNA"/>
</dbReference>
<evidence type="ECO:0000313" key="3">
    <source>
        <dbReference type="EMBL" id="OGM59169.1"/>
    </source>
</evidence>
<keyword evidence="1" id="KW-0812">Transmembrane</keyword>
<name>A0A1F8B640_9BACT</name>
<feature type="chain" id="PRO_5009534984" evidence="2">
    <location>
        <begin position="30"/>
        <end position="265"/>
    </location>
</feature>
<dbReference type="Pfam" id="PF18895">
    <property type="entry name" value="T4SS_pilin"/>
    <property type="match status" value="1"/>
</dbReference>
<reference evidence="3 4" key="1">
    <citation type="journal article" date="2016" name="Nat. Commun.">
        <title>Thousands of microbial genomes shed light on interconnected biogeochemical processes in an aquifer system.</title>
        <authorList>
            <person name="Anantharaman K."/>
            <person name="Brown C.T."/>
            <person name="Hug L.A."/>
            <person name="Sharon I."/>
            <person name="Castelle C.J."/>
            <person name="Probst A.J."/>
            <person name="Thomas B.C."/>
            <person name="Singh A."/>
            <person name="Wilkins M.J."/>
            <person name="Karaoz U."/>
            <person name="Brodie E.L."/>
            <person name="Williams K.H."/>
            <person name="Hubbard S.S."/>
            <person name="Banfield J.F."/>
        </authorList>
    </citation>
    <scope>NUCLEOTIDE SEQUENCE [LARGE SCALE GENOMIC DNA]</scope>
</reference>
<evidence type="ECO:0000256" key="2">
    <source>
        <dbReference type="SAM" id="SignalP"/>
    </source>
</evidence>
<keyword evidence="1" id="KW-0472">Membrane</keyword>
<dbReference type="STRING" id="1802516.A3A75_03045"/>
<sequence>MKIIKITLIATIFLLFGVLFLSQPTKVHAQAGQCNLTFTPNPLSAGVPGNINLTNGNANTRYNLAFNNNACSATTPFQTDALGQNSTPISVNCTARGRYSISATSTSTTSPKNCIENLDVLGPVGLPCDPYCTTSQCGQSQCLSCVFCQPTPPPVGRAGIQFGRFIRLGLPNFWNCGLTNICSVGNIVAALLPYIFGIVGFLILIYIVMGGYQILTSQGDPKGIAAGREKIMYAIVGFIVIFVAFWIVQLVARILNLPPIINVFG</sequence>
<gene>
    <name evidence="3" type="ORF">A3A75_03045</name>
</gene>
<feature type="transmembrane region" description="Helical" evidence="1">
    <location>
        <begin position="233"/>
        <end position="255"/>
    </location>
</feature>
<evidence type="ECO:0000256" key="1">
    <source>
        <dbReference type="SAM" id="Phobius"/>
    </source>
</evidence>
<accession>A0A1F8B640</accession>
<feature type="signal peptide" evidence="2">
    <location>
        <begin position="1"/>
        <end position="29"/>
    </location>
</feature>
<evidence type="ECO:0000313" key="4">
    <source>
        <dbReference type="Proteomes" id="UP000179018"/>
    </source>
</evidence>
<comment type="caution">
    <text evidence="3">The sequence shown here is derived from an EMBL/GenBank/DDBJ whole genome shotgun (WGS) entry which is preliminary data.</text>
</comment>
<keyword evidence="1" id="KW-1133">Transmembrane helix</keyword>
<proteinExistence type="predicted"/>